<keyword evidence="2" id="KW-1185">Reference proteome</keyword>
<gene>
    <name evidence="1" type="ORF">GBAR_LOCUS25631</name>
</gene>
<accession>A0AA35TEY1</accession>
<protein>
    <submittedName>
        <fullName evidence="1">Uncharacterized protein</fullName>
    </submittedName>
</protein>
<proteinExistence type="predicted"/>
<evidence type="ECO:0000313" key="2">
    <source>
        <dbReference type="Proteomes" id="UP001174909"/>
    </source>
</evidence>
<reference evidence="1" key="1">
    <citation type="submission" date="2023-03" db="EMBL/GenBank/DDBJ databases">
        <authorList>
            <person name="Steffen K."/>
            <person name="Cardenas P."/>
        </authorList>
    </citation>
    <scope>NUCLEOTIDE SEQUENCE</scope>
</reference>
<name>A0AA35TEY1_GEOBA</name>
<comment type="caution">
    <text evidence="1">The sequence shown here is derived from an EMBL/GenBank/DDBJ whole genome shotgun (WGS) entry which is preliminary data.</text>
</comment>
<sequence length="106" mass="12226">MSIGMYGTHIFVMWFLRNYASMSYPTCPQMCLLEWEGGRSKVIPISHTHHFPLCCRSSADLPSEELSDDYDDELEQFKKICFAAPVVNRKRIAVSLDMNDLMAKMK</sequence>
<dbReference type="EMBL" id="CASHTH010003558">
    <property type="protein sequence ID" value="CAI8046353.1"/>
    <property type="molecule type" value="Genomic_DNA"/>
</dbReference>
<dbReference type="Proteomes" id="UP001174909">
    <property type="component" value="Unassembled WGS sequence"/>
</dbReference>
<organism evidence="1 2">
    <name type="scientific">Geodia barretti</name>
    <name type="common">Barrett's horny sponge</name>
    <dbReference type="NCBI Taxonomy" id="519541"/>
    <lineage>
        <taxon>Eukaryota</taxon>
        <taxon>Metazoa</taxon>
        <taxon>Porifera</taxon>
        <taxon>Demospongiae</taxon>
        <taxon>Heteroscleromorpha</taxon>
        <taxon>Tetractinellida</taxon>
        <taxon>Astrophorina</taxon>
        <taxon>Geodiidae</taxon>
        <taxon>Geodia</taxon>
    </lineage>
</organism>
<dbReference type="AlphaFoldDB" id="A0AA35TEY1"/>
<evidence type="ECO:0000313" key="1">
    <source>
        <dbReference type="EMBL" id="CAI8046353.1"/>
    </source>
</evidence>